<gene>
    <name evidence="1" type="ORF">DCAR_013244</name>
    <name evidence="2" type="ORF">DCAR_0417830</name>
</gene>
<proteinExistence type="predicted"/>
<protein>
    <submittedName>
        <fullName evidence="1">Uncharacterized protein</fullName>
    </submittedName>
</protein>
<evidence type="ECO:0000313" key="2">
    <source>
        <dbReference type="EMBL" id="WOG98487.1"/>
    </source>
</evidence>
<dbReference type="EMBL" id="LNRQ01000004">
    <property type="protein sequence ID" value="KZM99394.1"/>
    <property type="molecule type" value="Genomic_DNA"/>
</dbReference>
<dbReference type="AlphaFoldDB" id="A0A165YYH5"/>
<dbReference type="Proteomes" id="UP000077755">
    <property type="component" value="Chromosome 4"/>
</dbReference>
<name>A0A165YYH5_DAUCS</name>
<dbReference type="EMBL" id="CP093346">
    <property type="protein sequence ID" value="WOG98487.1"/>
    <property type="molecule type" value="Genomic_DNA"/>
</dbReference>
<organism evidence="1">
    <name type="scientific">Daucus carota subsp. sativus</name>
    <name type="common">Carrot</name>
    <dbReference type="NCBI Taxonomy" id="79200"/>
    <lineage>
        <taxon>Eukaryota</taxon>
        <taxon>Viridiplantae</taxon>
        <taxon>Streptophyta</taxon>
        <taxon>Embryophyta</taxon>
        <taxon>Tracheophyta</taxon>
        <taxon>Spermatophyta</taxon>
        <taxon>Magnoliopsida</taxon>
        <taxon>eudicotyledons</taxon>
        <taxon>Gunneridae</taxon>
        <taxon>Pentapetalae</taxon>
        <taxon>asterids</taxon>
        <taxon>campanulids</taxon>
        <taxon>Apiales</taxon>
        <taxon>Apiaceae</taxon>
        <taxon>Apioideae</taxon>
        <taxon>Scandiceae</taxon>
        <taxon>Daucinae</taxon>
        <taxon>Daucus</taxon>
        <taxon>Daucus sect. Daucus</taxon>
    </lineage>
</organism>
<dbReference type="Gramene" id="KZM99394">
    <property type="protein sequence ID" value="KZM99394"/>
    <property type="gene ID" value="DCAR_013244"/>
</dbReference>
<reference evidence="1" key="1">
    <citation type="journal article" date="2016" name="Nat. Genet.">
        <title>A high-quality carrot genome assembly provides new insights into carotenoid accumulation and asterid genome evolution.</title>
        <authorList>
            <person name="Iorizzo M."/>
            <person name="Ellison S."/>
            <person name="Senalik D."/>
            <person name="Zeng P."/>
            <person name="Satapoomin P."/>
            <person name="Huang J."/>
            <person name="Bowman M."/>
            <person name="Iovene M."/>
            <person name="Sanseverino W."/>
            <person name="Cavagnaro P."/>
            <person name="Yildiz M."/>
            <person name="Macko-Podgorni A."/>
            <person name="Moranska E."/>
            <person name="Grzebelus E."/>
            <person name="Grzebelus D."/>
            <person name="Ashrafi H."/>
            <person name="Zheng Z."/>
            <person name="Cheng S."/>
            <person name="Spooner D."/>
            <person name="Van Deynze A."/>
            <person name="Simon P."/>
        </authorList>
    </citation>
    <scope>NUCLEOTIDE SEQUENCE [LARGE SCALE GENOMIC DNA]</scope>
    <source>
        <tissue evidence="1">Leaf</tissue>
    </source>
</reference>
<sequence length="99" mass="11268">MLNRGQQVTRKSYMLYDSNLCCMALKIASAETGRAGGGRGWRRQSIRLLIRLTTGRHQKKINPICPITPPVNATMPIGSILKLIQASRYDLRHYHDLYL</sequence>
<reference evidence="2" key="2">
    <citation type="submission" date="2022-03" db="EMBL/GenBank/DDBJ databases">
        <title>Draft title - Genomic analysis of global carrot germplasm unveils the trajectory of domestication and the origin of high carotenoid orange carrot.</title>
        <authorList>
            <person name="Iorizzo M."/>
            <person name="Ellison S."/>
            <person name="Senalik D."/>
            <person name="Macko-Podgorni A."/>
            <person name="Grzebelus D."/>
            <person name="Bostan H."/>
            <person name="Rolling W."/>
            <person name="Curaba J."/>
            <person name="Simon P."/>
        </authorList>
    </citation>
    <scope>NUCLEOTIDE SEQUENCE</scope>
    <source>
        <tissue evidence="2">Leaf</tissue>
    </source>
</reference>
<accession>A0A165YYH5</accession>
<evidence type="ECO:0000313" key="3">
    <source>
        <dbReference type="Proteomes" id="UP000077755"/>
    </source>
</evidence>
<keyword evidence="3" id="KW-1185">Reference proteome</keyword>
<evidence type="ECO:0000313" key="1">
    <source>
        <dbReference type="EMBL" id="KZM99394.1"/>
    </source>
</evidence>